<reference evidence="1" key="2">
    <citation type="submission" date="2022-06" db="UniProtKB">
        <authorList>
            <consortium name="EnsemblMetazoa"/>
        </authorList>
    </citation>
    <scope>IDENTIFICATION</scope>
    <source>
        <strain evidence="1">DF5081</strain>
    </source>
</reference>
<organism evidence="1 2">
    <name type="scientific">Caenorhabditis japonica</name>
    <dbReference type="NCBI Taxonomy" id="281687"/>
    <lineage>
        <taxon>Eukaryota</taxon>
        <taxon>Metazoa</taxon>
        <taxon>Ecdysozoa</taxon>
        <taxon>Nematoda</taxon>
        <taxon>Chromadorea</taxon>
        <taxon>Rhabditida</taxon>
        <taxon>Rhabditina</taxon>
        <taxon>Rhabditomorpha</taxon>
        <taxon>Rhabditoidea</taxon>
        <taxon>Rhabditidae</taxon>
        <taxon>Peloderinae</taxon>
        <taxon>Caenorhabditis</taxon>
    </lineage>
</organism>
<dbReference type="AlphaFoldDB" id="A0A8R1EHC8"/>
<accession>A0A8R1EHC8</accession>
<sequence length="81" mass="8562">MSSEEALERTPAVAVVEFASFKVAANRTLSRVGVLSLLVVGDADVGVKSSREVGEDGCETPLDTLPLSMEVLKLVKTLETV</sequence>
<reference evidence="2" key="1">
    <citation type="submission" date="2010-08" db="EMBL/GenBank/DDBJ databases">
        <authorList>
            <consortium name="Caenorhabditis japonica Sequencing Consortium"/>
            <person name="Wilson R.K."/>
        </authorList>
    </citation>
    <scope>NUCLEOTIDE SEQUENCE [LARGE SCALE GENOMIC DNA]</scope>
    <source>
        <strain evidence="2">DF5081</strain>
    </source>
</reference>
<dbReference type="Proteomes" id="UP000005237">
    <property type="component" value="Unassembled WGS sequence"/>
</dbReference>
<protein>
    <submittedName>
        <fullName evidence="1">Uncharacterized protein</fullName>
    </submittedName>
</protein>
<name>A0A8R1EHC8_CAEJA</name>
<evidence type="ECO:0000313" key="2">
    <source>
        <dbReference type="Proteomes" id="UP000005237"/>
    </source>
</evidence>
<proteinExistence type="predicted"/>
<evidence type="ECO:0000313" key="1">
    <source>
        <dbReference type="EnsemblMetazoa" id="CJA36918.1"/>
    </source>
</evidence>
<keyword evidence="2" id="KW-1185">Reference proteome</keyword>
<dbReference type="EnsemblMetazoa" id="CJA36918.1">
    <property type="protein sequence ID" value="CJA36918.1"/>
    <property type="gene ID" value="WBGene00212765"/>
</dbReference>